<dbReference type="Proteomes" id="UP000823405">
    <property type="component" value="Unassembled WGS sequence"/>
</dbReference>
<feature type="region of interest" description="Disordered" evidence="1">
    <location>
        <begin position="308"/>
        <end position="357"/>
    </location>
</feature>
<feature type="compositionally biased region" description="Basic and acidic residues" evidence="1">
    <location>
        <begin position="273"/>
        <end position="283"/>
    </location>
</feature>
<feature type="compositionally biased region" description="Basic residues" evidence="1">
    <location>
        <begin position="157"/>
        <end position="169"/>
    </location>
</feature>
<evidence type="ECO:0000313" key="2">
    <source>
        <dbReference type="EMBL" id="KAG0304121.1"/>
    </source>
</evidence>
<dbReference type="AlphaFoldDB" id="A0A9P6QW42"/>
<sequence length="357" mass="39898">MSYQQGPPPHPPPPPPPPPTNIQPNPPVLSFRAFHATHFSWPQRQAFFGGGAPENYYYHHHPWIDSHSSPISPIATDTLANASEPTWDHFQDLARHHHPQQQHTANKDKEITAIADEDDAPGTSMFGLTQEAIEIFEFSRRFREEKRAALAEERARMARRRTKRRRLTRRGFAPDEGNSGSDDETADLSDAADKNKNNNFNKKKGDPDDDDSDNGSSSGSGSEDEGRGGGGSEEEEDDEFVVQTEPPATDVAFLTQPSRQRDRTRQKLYGLKKASDTIKDKETTSSTTSDEMWSMRMLEAMLNQTFIESLGGPETTATATTAGQSNRRRSRDSSGKGGRRSQQQSQIVYWPGMPMRC</sequence>
<feature type="compositionally biased region" description="Low complexity" evidence="1">
    <location>
        <begin position="315"/>
        <end position="325"/>
    </location>
</feature>
<feature type="region of interest" description="Disordered" evidence="1">
    <location>
        <begin position="156"/>
        <end position="293"/>
    </location>
</feature>
<dbReference type="OrthoDB" id="2430011at2759"/>
<evidence type="ECO:0000313" key="3">
    <source>
        <dbReference type="Proteomes" id="UP000823405"/>
    </source>
</evidence>
<accession>A0A9P6QW42</accession>
<name>A0A9P6QW42_9FUNG</name>
<keyword evidence="3" id="KW-1185">Reference proteome</keyword>
<gene>
    <name evidence="2" type="ORF">BGZ97_001613</name>
</gene>
<protein>
    <submittedName>
        <fullName evidence="2">Uncharacterized protein</fullName>
    </submittedName>
</protein>
<evidence type="ECO:0000256" key="1">
    <source>
        <dbReference type="SAM" id="MobiDB-lite"/>
    </source>
</evidence>
<comment type="caution">
    <text evidence="2">The sequence shown here is derived from an EMBL/GenBank/DDBJ whole genome shotgun (WGS) entry which is preliminary data.</text>
</comment>
<reference evidence="2" key="1">
    <citation type="journal article" date="2020" name="Fungal Divers.">
        <title>Resolving the Mortierellaceae phylogeny through synthesis of multi-gene phylogenetics and phylogenomics.</title>
        <authorList>
            <person name="Vandepol N."/>
            <person name="Liber J."/>
            <person name="Desiro A."/>
            <person name="Na H."/>
            <person name="Kennedy M."/>
            <person name="Barry K."/>
            <person name="Grigoriev I.V."/>
            <person name="Miller A.N."/>
            <person name="O'Donnell K."/>
            <person name="Stajich J.E."/>
            <person name="Bonito G."/>
        </authorList>
    </citation>
    <scope>NUCLEOTIDE SEQUENCE</scope>
    <source>
        <strain evidence="2">NVP60</strain>
    </source>
</reference>
<feature type="region of interest" description="Disordered" evidence="1">
    <location>
        <begin position="1"/>
        <end position="27"/>
    </location>
</feature>
<organism evidence="2 3">
    <name type="scientific">Linnemannia gamsii</name>
    <dbReference type="NCBI Taxonomy" id="64522"/>
    <lineage>
        <taxon>Eukaryota</taxon>
        <taxon>Fungi</taxon>
        <taxon>Fungi incertae sedis</taxon>
        <taxon>Mucoromycota</taxon>
        <taxon>Mortierellomycotina</taxon>
        <taxon>Mortierellomycetes</taxon>
        <taxon>Mortierellales</taxon>
        <taxon>Mortierellaceae</taxon>
        <taxon>Linnemannia</taxon>
    </lineage>
</organism>
<dbReference type="EMBL" id="JAAAIN010001335">
    <property type="protein sequence ID" value="KAG0304121.1"/>
    <property type="molecule type" value="Genomic_DNA"/>
</dbReference>
<proteinExistence type="predicted"/>